<dbReference type="Proteomes" id="UP000184501">
    <property type="component" value="Unassembled WGS sequence"/>
</dbReference>
<organism evidence="1 2">
    <name type="scientific">Streptoalloteichus hindustanus</name>
    <dbReference type="NCBI Taxonomy" id="2017"/>
    <lineage>
        <taxon>Bacteria</taxon>
        <taxon>Bacillati</taxon>
        <taxon>Actinomycetota</taxon>
        <taxon>Actinomycetes</taxon>
        <taxon>Pseudonocardiales</taxon>
        <taxon>Pseudonocardiaceae</taxon>
        <taxon>Streptoalloteichus</taxon>
    </lineage>
</organism>
<evidence type="ECO:0000313" key="1">
    <source>
        <dbReference type="EMBL" id="SHH06480.1"/>
    </source>
</evidence>
<dbReference type="AlphaFoldDB" id="A0A1M5PXS5"/>
<evidence type="ECO:0000313" key="2">
    <source>
        <dbReference type="Proteomes" id="UP000184501"/>
    </source>
</evidence>
<protein>
    <submittedName>
        <fullName evidence="1">Uncharacterized protein</fullName>
    </submittedName>
</protein>
<sequence>MRQVLGVEPTEGMLELSDDNFIREVWNRAKP</sequence>
<keyword evidence="2" id="KW-1185">Reference proteome</keyword>
<accession>A0A1M5PXS5</accession>
<dbReference type="EMBL" id="FQVN01000020">
    <property type="protein sequence ID" value="SHH06480.1"/>
    <property type="molecule type" value="Genomic_DNA"/>
</dbReference>
<proteinExistence type="predicted"/>
<name>A0A1M5PXS5_STRHI</name>
<gene>
    <name evidence="1" type="ORF">SAMN05444320_12038</name>
</gene>
<feature type="non-terminal residue" evidence="1">
    <location>
        <position position="31"/>
    </location>
</feature>
<reference evidence="1 2" key="1">
    <citation type="submission" date="2016-11" db="EMBL/GenBank/DDBJ databases">
        <authorList>
            <person name="Jaros S."/>
            <person name="Januszkiewicz K."/>
            <person name="Wedrychowicz H."/>
        </authorList>
    </citation>
    <scope>NUCLEOTIDE SEQUENCE [LARGE SCALE GENOMIC DNA]</scope>
    <source>
        <strain evidence="1 2">DSM 44523</strain>
    </source>
</reference>